<keyword evidence="6" id="KW-0418">Kinase</keyword>
<dbReference type="Proteomes" id="UP000636709">
    <property type="component" value="Unassembled WGS sequence"/>
</dbReference>
<dbReference type="SMART" id="SM00220">
    <property type="entry name" value="S_TKc"/>
    <property type="match status" value="1"/>
</dbReference>
<dbReference type="Gene3D" id="3.30.200.20">
    <property type="entry name" value="Phosphorylase Kinase, domain 1"/>
    <property type="match status" value="1"/>
</dbReference>
<dbReference type="PANTHER" id="PTHR44329:SF96">
    <property type="entry name" value="OS04G0610900 PROTEIN"/>
    <property type="match status" value="1"/>
</dbReference>
<dbReference type="InterPro" id="IPR017441">
    <property type="entry name" value="Protein_kinase_ATP_BS"/>
</dbReference>
<reference evidence="13" key="1">
    <citation type="submission" date="2020-07" db="EMBL/GenBank/DDBJ databases">
        <title>Genome sequence and genetic diversity analysis of an under-domesticated orphan crop, white fonio (Digitaria exilis).</title>
        <authorList>
            <person name="Bennetzen J.L."/>
            <person name="Chen S."/>
            <person name="Ma X."/>
            <person name="Wang X."/>
            <person name="Yssel A.E.J."/>
            <person name="Chaluvadi S.R."/>
            <person name="Johnson M."/>
            <person name="Gangashetty P."/>
            <person name="Hamidou F."/>
            <person name="Sanogo M.D."/>
            <person name="Zwaenepoel A."/>
            <person name="Wallace J."/>
            <person name="Van De Peer Y."/>
            <person name="Van Deynze A."/>
        </authorList>
    </citation>
    <scope>NUCLEOTIDE SEQUENCE</scope>
    <source>
        <tissue evidence="13">Leaves</tissue>
    </source>
</reference>
<accession>A0A835AC79</accession>
<proteinExistence type="inferred from homology"/>
<feature type="compositionally biased region" description="Pro residues" evidence="11">
    <location>
        <begin position="17"/>
        <end position="33"/>
    </location>
</feature>
<evidence type="ECO:0000256" key="11">
    <source>
        <dbReference type="SAM" id="MobiDB-lite"/>
    </source>
</evidence>
<sequence>MSLPLRCEFFNSFHTAAPPPAAPPPPHTPPSPIPAEQRPTGPPSPCVSAPPAMPHRRRALNLNPTLLPPPPPPAAAFHHHLAAAADDTRLPLLAADYALLQPSVSADEAPAAPTSAEWSAGSAFTAASSDAGATTATASSTATAPGSLTAAAEDGGRDTWVRRAREGYYLQLSLAIRLTSQAFLAGAPAPPELLLGGCGTGDAADDPEAVSYRLWVNGCLSWGDKIAHGFYNIMGIDPHLWAMCNAAEEGRRLPSLASLRAVDATESSLEVVLVDKGADSVLLDLERRALDLVRALGVTLELVRRLAVLVSDHMGGALRSEDGDLYMRWKAVSKQLRKRQKCIVVPIGGLSIGFCRHRAILFKELADFIGLPCRIAQGCKYCSAPHRSSCLVKIDSERRYVREYVVDLVVEPGSISCPDSSINGQLLSTVPSPFKTSCKVGSGNYSTPAAAWTQAIADDRRNTVLSNSQCSVARCGVVEENSVQVASKEGLLPKCGQITQNGNCNGISVLDVSAQLKAIDISVENGSKENLPGTTLPKRLNIEPSFAADWLEISWEELELKERVGAGSFGTVYRADWHGSDVAVKVLTDQDVGEAQLKEFLREIAIMKRVRHPNVVLFMGAVTKCPHLSIVTEYLPRGSLFRLITKAANGEMLDLKRRLRMALDVAKGINYLHCLNPPIVHWDLKTPNMLVDKNWSVKVGDFGLSRFKANTFISSKSVAGTPEWMAPEFLRGEPSNEKCDVYSFGVILWELLTMQQPWSGLGPAQVVGAVAFQNRRLPIPKDTSPELAALVESCWDE</sequence>
<dbReference type="InterPro" id="IPR008271">
    <property type="entry name" value="Ser/Thr_kinase_AS"/>
</dbReference>
<evidence type="ECO:0000256" key="5">
    <source>
        <dbReference type="ARBA" id="ARBA00022741"/>
    </source>
</evidence>
<feature type="region of interest" description="Disordered" evidence="11">
    <location>
        <begin position="16"/>
        <end position="54"/>
    </location>
</feature>
<comment type="catalytic activity">
    <reaction evidence="9">
        <text>L-seryl-[protein] + ATP = O-phospho-L-seryl-[protein] + ADP + H(+)</text>
        <dbReference type="Rhea" id="RHEA:17989"/>
        <dbReference type="Rhea" id="RHEA-COMP:9863"/>
        <dbReference type="Rhea" id="RHEA-COMP:11604"/>
        <dbReference type="ChEBI" id="CHEBI:15378"/>
        <dbReference type="ChEBI" id="CHEBI:29999"/>
        <dbReference type="ChEBI" id="CHEBI:30616"/>
        <dbReference type="ChEBI" id="CHEBI:83421"/>
        <dbReference type="ChEBI" id="CHEBI:456216"/>
        <dbReference type="EC" id="2.7.11.1"/>
    </reaction>
</comment>
<comment type="catalytic activity">
    <reaction evidence="8">
        <text>L-threonyl-[protein] + ATP = O-phospho-L-threonyl-[protein] + ADP + H(+)</text>
        <dbReference type="Rhea" id="RHEA:46608"/>
        <dbReference type="Rhea" id="RHEA-COMP:11060"/>
        <dbReference type="Rhea" id="RHEA-COMP:11605"/>
        <dbReference type="ChEBI" id="CHEBI:15378"/>
        <dbReference type="ChEBI" id="CHEBI:30013"/>
        <dbReference type="ChEBI" id="CHEBI:30616"/>
        <dbReference type="ChEBI" id="CHEBI:61977"/>
        <dbReference type="ChEBI" id="CHEBI:456216"/>
        <dbReference type="EC" id="2.7.11.1"/>
    </reaction>
</comment>
<feature type="binding site" evidence="10">
    <location>
        <position position="585"/>
    </location>
    <ligand>
        <name>ATP</name>
        <dbReference type="ChEBI" id="CHEBI:30616"/>
    </ligand>
</feature>
<evidence type="ECO:0000256" key="2">
    <source>
        <dbReference type="ARBA" id="ARBA00012513"/>
    </source>
</evidence>
<keyword evidence="5 10" id="KW-0547">Nucleotide-binding</keyword>
<keyword evidence="4" id="KW-0808">Transferase</keyword>
<comment type="similarity">
    <text evidence="1">Belongs to the protein kinase superfamily. TKL Ser/Thr protein kinase family. RAF subfamily.</text>
</comment>
<dbReference type="InterPro" id="IPR055164">
    <property type="entry name" value="EDR1/CTR1/ARMC3-like_pept-like"/>
</dbReference>
<evidence type="ECO:0000256" key="10">
    <source>
        <dbReference type="PROSITE-ProRule" id="PRU10141"/>
    </source>
</evidence>
<dbReference type="PROSITE" id="PS00107">
    <property type="entry name" value="PROTEIN_KINASE_ATP"/>
    <property type="match status" value="1"/>
</dbReference>
<evidence type="ECO:0000313" key="13">
    <source>
        <dbReference type="EMBL" id="KAF8649958.1"/>
    </source>
</evidence>
<dbReference type="FunFam" id="3.30.200.20:FF:000060">
    <property type="entry name" value="Serine/threonine-protein kinase isoform 1"/>
    <property type="match status" value="1"/>
</dbReference>
<dbReference type="Pfam" id="PF14381">
    <property type="entry name" value="EDR1_CTR1_ARMC3_pept"/>
    <property type="match status" value="1"/>
</dbReference>
<feature type="compositionally biased region" description="Low complexity" evidence="11">
    <location>
        <begin position="136"/>
        <end position="152"/>
    </location>
</feature>
<dbReference type="InterPro" id="IPR000719">
    <property type="entry name" value="Prot_kinase_dom"/>
</dbReference>
<protein>
    <recommendedName>
        <fullName evidence="2">non-specific serine/threonine protein kinase</fullName>
        <ecNumber evidence="2">2.7.11.1</ecNumber>
    </recommendedName>
</protein>
<dbReference type="Gene3D" id="1.10.510.10">
    <property type="entry name" value="Transferase(Phosphotransferase) domain 1"/>
    <property type="match status" value="1"/>
</dbReference>
<comment type="caution">
    <text evidence="13">The sequence shown here is derived from an EMBL/GenBank/DDBJ whole genome shotgun (WGS) entry which is preliminary data.</text>
</comment>
<dbReference type="GO" id="GO:0004674">
    <property type="term" value="F:protein serine/threonine kinase activity"/>
    <property type="evidence" value="ECO:0007669"/>
    <property type="project" value="UniProtKB-KW"/>
</dbReference>
<evidence type="ECO:0000256" key="4">
    <source>
        <dbReference type="ARBA" id="ARBA00022679"/>
    </source>
</evidence>
<dbReference type="PANTHER" id="PTHR44329">
    <property type="entry name" value="SERINE/THREONINE-PROTEIN KINASE TNNI3K-RELATED"/>
    <property type="match status" value="1"/>
</dbReference>
<name>A0A835AC79_9POAL</name>
<dbReference type="PROSITE" id="PS00108">
    <property type="entry name" value="PROTEIN_KINASE_ST"/>
    <property type="match status" value="1"/>
</dbReference>
<evidence type="ECO:0000256" key="9">
    <source>
        <dbReference type="ARBA" id="ARBA00048679"/>
    </source>
</evidence>
<dbReference type="EC" id="2.7.11.1" evidence="2"/>
<evidence type="ECO:0000259" key="12">
    <source>
        <dbReference type="PROSITE" id="PS50011"/>
    </source>
</evidence>
<dbReference type="InterPro" id="IPR051681">
    <property type="entry name" value="Ser/Thr_Kinases-Pseudokinases"/>
</dbReference>
<feature type="domain" description="Protein kinase" evidence="12">
    <location>
        <begin position="558"/>
        <end position="797"/>
    </location>
</feature>
<organism evidence="13 14">
    <name type="scientific">Digitaria exilis</name>
    <dbReference type="NCBI Taxonomy" id="1010633"/>
    <lineage>
        <taxon>Eukaryota</taxon>
        <taxon>Viridiplantae</taxon>
        <taxon>Streptophyta</taxon>
        <taxon>Embryophyta</taxon>
        <taxon>Tracheophyta</taxon>
        <taxon>Spermatophyta</taxon>
        <taxon>Magnoliopsida</taxon>
        <taxon>Liliopsida</taxon>
        <taxon>Poales</taxon>
        <taxon>Poaceae</taxon>
        <taxon>PACMAD clade</taxon>
        <taxon>Panicoideae</taxon>
        <taxon>Panicodae</taxon>
        <taxon>Paniceae</taxon>
        <taxon>Anthephorinae</taxon>
        <taxon>Digitaria</taxon>
    </lineage>
</organism>
<dbReference type="CDD" id="cd13999">
    <property type="entry name" value="STKc_MAP3K-like"/>
    <property type="match status" value="1"/>
</dbReference>
<keyword evidence="3" id="KW-0723">Serine/threonine-protein kinase</keyword>
<evidence type="ECO:0000256" key="8">
    <source>
        <dbReference type="ARBA" id="ARBA00047899"/>
    </source>
</evidence>
<dbReference type="InterPro" id="IPR011009">
    <property type="entry name" value="Kinase-like_dom_sf"/>
</dbReference>
<dbReference type="GO" id="GO:0005524">
    <property type="term" value="F:ATP binding"/>
    <property type="evidence" value="ECO:0007669"/>
    <property type="project" value="UniProtKB-UniRule"/>
</dbReference>
<dbReference type="AlphaFoldDB" id="A0A835AC79"/>
<dbReference type="EMBL" id="JACEFO010002751">
    <property type="protein sequence ID" value="KAF8649958.1"/>
    <property type="molecule type" value="Genomic_DNA"/>
</dbReference>
<evidence type="ECO:0000256" key="1">
    <source>
        <dbReference type="ARBA" id="ARBA00010507"/>
    </source>
</evidence>
<dbReference type="PROSITE" id="PS50011">
    <property type="entry name" value="PROTEIN_KINASE_DOM"/>
    <property type="match status" value="1"/>
</dbReference>
<keyword evidence="14" id="KW-1185">Reference proteome</keyword>
<dbReference type="SUPFAM" id="SSF56112">
    <property type="entry name" value="Protein kinase-like (PK-like)"/>
    <property type="match status" value="1"/>
</dbReference>
<feature type="region of interest" description="Disordered" evidence="11">
    <location>
        <begin position="136"/>
        <end position="155"/>
    </location>
</feature>
<evidence type="ECO:0000256" key="3">
    <source>
        <dbReference type="ARBA" id="ARBA00022527"/>
    </source>
</evidence>
<keyword evidence="7 10" id="KW-0067">ATP-binding</keyword>
<dbReference type="Pfam" id="PF07714">
    <property type="entry name" value="PK_Tyr_Ser-Thr"/>
    <property type="match status" value="1"/>
</dbReference>
<evidence type="ECO:0000256" key="7">
    <source>
        <dbReference type="ARBA" id="ARBA00022840"/>
    </source>
</evidence>
<gene>
    <name evidence="13" type="ORF">HU200_064113</name>
</gene>
<evidence type="ECO:0000256" key="6">
    <source>
        <dbReference type="ARBA" id="ARBA00022777"/>
    </source>
</evidence>
<evidence type="ECO:0000313" key="14">
    <source>
        <dbReference type="Proteomes" id="UP000636709"/>
    </source>
</evidence>
<dbReference type="OrthoDB" id="339325at2759"/>
<dbReference type="InterPro" id="IPR001245">
    <property type="entry name" value="Ser-Thr/Tyr_kinase_cat_dom"/>
</dbReference>